<reference evidence="2" key="1">
    <citation type="submission" date="2016-06" db="UniProtKB">
        <authorList>
            <consortium name="WormBaseParasite"/>
        </authorList>
    </citation>
    <scope>IDENTIFICATION</scope>
</reference>
<dbReference type="AlphaFoldDB" id="A0A183EUV4"/>
<accession>A0A183EUV4</accession>
<dbReference type="SUPFAM" id="SSF57603">
    <property type="entry name" value="FnI-like domain"/>
    <property type="match status" value="1"/>
</dbReference>
<keyword evidence="1" id="KW-0732">Signal</keyword>
<name>A0A183EUV4_9BILA</name>
<feature type="signal peptide" evidence="1">
    <location>
        <begin position="1"/>
        <end position="21"/>
    </location>
</feature>
<organism evidence="2">
    <name type="scientific">Gongylonema pulchrum</name>
    <dbReference type="NCBI Taxonomy" id="637853"/>
    <lineage>
        <taxon>Eukaryota</taxon>
        <taxon>Metazoa</taxon>
        <taxon>Ecdysozoa</taxon>
        <taxon>Nematoda</taxon>
        <taxon>Chromadorea</taxon>
        <taxon>Rhabditida</taxon>
        <taxon>Spirurina</taxon>
        <taxon>Spiruromorpha</taxon>
        <taxon>Spiruroidea</taxon>
        <taxon>Gongylonematidae</taxon>
        <taxon>Gongylonema</taxon>
    </lineage>
</organism>
<dbReference type="WBParaSite" id="GPUH_0002477501-mRNA-1">
    <property type="protein sequence ID" value="GPUH_0002477501-mRNA-1"/>
    <property type="gene ID" value="GPUH_0002477501"/>
</dbReference>
<dbReference type="Gene3D" id="2.10.70.10">
    <property type="entry name" value="Complement Module, domain 1"/>
    <property type="match status" value="1"/>
</dbReference>
<feature type="chain" id="PRO_5008148888" evidence="1">
    <location>
        <begin position="22"/>
        <end position="187"/>
    </location>
</feature>
<proteinExistence type="predicted"/>
<evidence type="ECO:0000256" key="1">
    <source>
        <dbReference type="SAM" id="SignalP"/>
    </source>
</evidence>
<evidence type="ECO:0000313" key="2">
    <source>
        <dbReference type="WBParaSite" id="GPUH_0002477501-mRNA-1"/>
    </source>
</evidence>
<sequence>LITSWRVQCVSKCLWGRFLTGFCCKLCTTPAEVPDRCVRCDLVLNQWYHCYRFTCPVLNCPISQHVKNPERCCPECKTHKVIAGSMNLTALRRLQCKFRGIHYQVHDTFRVDPCTRCSCQHGGIICRRFSWKLHIIITRSLNFTFYHIYFATWFYQYINFSFLLCFELPSTTLQHGLLPSACVSCKE</sequence>
<protein>
    <submittedName>
        <fullName evidence="2">VWFC domain-containing protein</fullName>
    </submittedName>
</protein>